<keyword evidence="2" id="KW-1185">Reference proteome</keyword>
<dbReference type="Proteomes" id="UP000324209">
    <property type="component" value="Chromosome"/>
</dbReference>
<sequence length="260" mass="30272">MVESDEILGKKIIFVYPPDLVKSQLLQFLMDKEFEAYTLLNYRKIPDIHKRFPHSIFFLNIDAVQSELEWQDYIRSLNKECPGIQIGIFSFKISKKENMQFYLFELGISCGFIQLKQGVSAASEMMMKVLKANEVKGRRKFIRYQCREEDKCSLNFDFMESRVQGEIQDISSVGMSCVLSRLPDSLVKNQLIRNMQLRLRGVLVNVDAILLGTRTIESEQTLYVFLFNSDSTEKMKSKIRLFICTSLQKNFENEFSLETG</sequence>
<evidence type="ECO:0000313" key="2">
    <source>
        <dbReference type="Proteomes" id="UP000324209"/>
    </source>
</evidence>
<evidence type="ECO:0008006" key="3">
    <source>
        <dbReference type="Google" id="ProtNLM"/>
    </source>
</evidence>
<dbReference type="Gene3D" id="2.40.10.220">
    <property type="entry name" value="predicted glycosyltransferase like domains"/>
    <property type="match status" value="1"/>
</dbReference>
<gene>
    <name evidence="1" type="ORF">EXM22_13250</name>
</gene>
<organism evidence="1 2">
    <name type="scientific">Oceanispirochaeta crateris</name>
    <dbReference type="NCBI Taxonomy" id="2518645"/>
    <lineage>
        <taxon>Bacteria</taxon>
        <taxon>Pseudomonadati</taxon>
        <taxon>Spirochaetota</taxon>
        <taxon>Spirochaetia</taxon>
        <taxon>Spirochaetales</taxon>
        <taxon>Spirochaetaceae</taxon>
        <taxon>Oceanispirochaeta</taxon>
    </lineage>
</organism>
<dbReference type="OrthoDB" id="356575at2"/>
<dbReference type="EMBL" id="CP036150">
    <property type="protein sequence ID" value="QEN08910.1"/>
    <property type="molecule type" value="Genomic_DNA"/>
</dbReference>
<name>A0A5C1QPH0_9SPIO</name>
<evidence type="ECO:0000313" key="1">
    <source>
        <dbReference type="EMBL" id="QEN08910.1"/>
    </source>
</evidence>
<reference evidence="1 2" key="1">
    <citation type="submission" date="2019-02" db="EMBL/GenBank/DDBJ databases">
        <title>Complete Genome Sequence and Methylome Analysis of free living Spirochaetas.</title>
        <authorList>
            <person name="Fomenkov A."/>
            <person name="Dubinina G."/>
            <person name="Leshcheva N."/>
            <person name="Mikheeva N."/>
            <person name="Grabovich M."/>
            <person name="Vincze T."/>
            <person name="Roberts R.J."/>
        </authorList>
    </citation>
    <scope>NUCLEOTIDE SEQUENCE [LARGE SCALE GENOMIC DNA]</scope>
    <source>
        <strain evidence="1 2">K2</strain>
    </source>
</reference>
<protein>
    <recommendedName>
        <fullName evidence="3">PilZ domain-containing protein</fullName>
    </recommendedName>
</protein>
<accession>A0A5C1QPH0</accession>
<dbReference type="KEGG" id="ock:EXM22_13250"/>
<dbReference type="RefSeq" id="WP_149486989.1">
    <property type="nucleotide sequence ID" value="NZ_CP036150.1"/>
</dbReference>
<proteinExistence type="predicted"/>
<dbReference type="AlphaFoldDB" id="A0A5C1QPH0"/>